<organism evidence="2 3">
    <name type="scientific">Potamilus streckersoni</name>
    <dbReference type="NCBI Taxonomy" id="2493646"/>
    <lineage>
        <taxon>Eukaryota</taxon>
        <taxon>Metazoa</taxon>
        <taxon>Spiralia</taxon>
        <taxon>Lophotrochozoa</taxon>
        <taxon>Mollusca</taxon>
        <taxon>Bivalvia</taxon>
        <taxon>Autobranchia</taxon>
        <taxon>Heteroconchia</taxon>
        <taxon>Palaeoheterodonta</taxon>
        <taxon>Unionida</taxon>
        <taxon>Unionoidea</taxon>
        <taxon>Unionidae</taxon>
        <taxon>Ambleminae</taxon>
        <taxon>Lampsilini</taxon>
        <taxon>Potamilus</taxon>
    </lineage>
</organism>
<proteinExistence type="predicted"/>
<sequence>MSRQIFKRLQSRLEEPNFLPYLTLERCGTTSRQPFCKSHKKSLDSPLRKTKTSLIKTTKKSKNCLPEISTPSPPCSTILSTEESNLLPHGSPSTGSETYKLHGGQSMHTSCTVQEAAIDCMPQKPLKMKPDESPIMQETVKVIEQLKTGSLQEKIHLRYGRMEAQHGTPNSMSSSSVAGRKRNFHKTSEM</sequence>
<accession>A0AAE0S915</accession>
<evidence type="ECO:0000256" key="1">
    <source>
        <dbReference type="SAM" id="MobiDB-lite"/>
    </source>
</evidence>
<dbReference type="AlphaFoldDB" id="A0AAE0S915"/>
<feature type="compositionally biased region" description="Polar residues" evidence="1">
    <location>
        <begin position="167"/>
        <end position="177"/>
    </location>
</feature>
<feature type="region of interest" description="Disordered" evidence="1">
    <location>
        <begin position="165"/>
        <end position="190"/>
    </location>
</feature>
<feature type="region of interest" description="Disordered" evidence="1">
    <location>
        <begin position="84"/>
        <end position="103"/>
    </location>
</feature>
<gene>
    <name evidence="2" type="ORF">CHS0354_034402</name>
</gene>
<protein>
    <submittedName>
        <fullName evidence="2">Uncharacterized protein</fullName>
    </submittedName>
</protein>
<evidence type="ECO:0000313" key="2">
    <source>
        <dbReference type="EMBL" id="KAK3587258.1"/>
    </source>
</evidence>
<evidence type="ECO:0000313" key="3">
    <source>
        <dbReference type="Proteomes" id="UP001195483"/>
    </source>
</evidence>
<name>A0AAE0S915_9BIVA</name>
<dbReference type="EMBL" id="JAEAOA010002018">
    <property type="protein sequence ID" value="KAK3587258.1"/>
    <property type="molecule type" value="Genomic_DNA"/>
</dbReference>
<reference evidence="2" key="2">
    <citation type="journal article" date="2021" name="Genome Biol. Evol.">
        <title>Developing a high-quality reference genome for a parasitic bivalve with doubly uniparental inheritance (Bivalvia: Unionida).</title>
        <authorList>
            <person name="Smith C.H."/>
        </authorList>
    </citation>
    <scope>NUCLEOTIDE SEQUENCE</scope>
    <source>
        <strain evidence="2">CHS0354</strain>
        <tissue evidence="2">Mantle</tissue>
    </source>
</reference>
<reference evidence="2" key="3">
    <citation type="submission" date="2023-05" db="EMBL/GenBank/DDBJ databases">
        <authorList>
            <person name="Smith C.H."/>
        </authorList>
    </citation>
    <scope>NUCLEOTIDE SEQUENCE</scope>
    <source>
        <strain evidence="2">CHS0354</strain>
        <tissue evidence="2">Mantle</tissue>
    </source>
</reference>
<dbReference type="Proteomes" id="UP001195483">
    <property type="component" value="Unassembled WGS sequence"/>
</dbReference>
<reference evidence="2" key="1">
    <citation type="journal article" date="2021" name="Genome Biol. Evol.">
        <title>A High-Quality Reference Genome for a Parasitic Bivalve with Doubly Uniparental Inheritance (Bivalvia: Unionida).</title>
        <authorList>
            <person name="Smith C.H."/>
        </authorList>
    </citation>
    <scope>NUCLEOTIDE SEQUENCE</scope>
    <source>
        <strain evidence="2">CHS0354</strain>
    </source>
</reference>
<comment type="caution">
    <text evidence="2">The sequence shown here is derived from an EMBL/GenBank/DDBJ whole genome shotgun (WGS) entry which is preliminary data.</text>
</comment>
<keyword evidence="3" id="KW-1185">Reference proteome</keyword>
<feature type="compositionally biased region" description="Basic residues" evidence="1">
    <location>
        <begin position="179"/>
        <end position="190"/>
    </location>
</feature>